<proteinExistence type="predicted"/>
<dbReference type="PANTHER" id="PTHR34706:SF2">
    <property type="entry name" value="RFEF"/>
    <property type="match status" value="1"/>
</dbReference>
<feature type="region of interest" description="Disordered" evidence="1">
    <location>
        <begin position="65"/>
        <end position="84"/>
    </location>
</feature>
<feature type="compositionally biased region" description="Polar residues" evidence="1">
    <location>
        <begin position="93"/>
        <end position="113"/>
    </location>
</feature>
<organism evidence="2 3">
    <name type="scientific">Ceratopteris richardii</name>
    <name type="common">Triangle waterfern</name>
    <dbReference type="NCBI Taxonomy" id="49495"/>
    <lineage>
        <taxon>Eukaryota</taxon>
        <taxon>Viridiplantae</taxon>
        <taxon>Streptophyta</taxon>
        <taxon>Embryophyta</taxon>
        <taxon>Tracheophyta</taxon>
        <taxon>Polypodiopsida</taxon>
        <taxon>Polypodiidae</taxon>
        <taxon>Polypodiales</taxon>
        <taxon>Pteridineae</taxon>
        <taxon>Pteridaceae</taxon>
        <taxon>Parkerioideae</taxon>
        <taxon>Ceratopteris</taxon>
    </lineage>
</organism>
<keyword evidence="3" id="KW-1185">Reference proteome</keyword>
<dbReference type="OrthoDB" id="2142040at2759"/>
<accession>A0A8T2TT14</accession>
<dbReference type="Proteomes" id="UP000825935">
    <property type="component" value="Chromosome 11"/>
</dbReference>
<evidence type="ECO:0000256" key="1">
    <source>
        <dbReference type="SAM" id="MobiDB-lite"/>
    </source>
</evidence>
<feature type="region of interest" description="Disordered" evidence="1">
    <location>
        <begin position="93"/>
        <end position="119"/>
    </location>
</feature>
<dbReference type="PANTHER" id="PTHR34706">
    <property type="entry name" value="SLR1338 PROTEIN"/>
    <property type="match status" value="1"/>
</dbReference>
<dbReference type="EMBL" id="CM035416">
    <property type="protein sequence ID" value="KAH7424575.1"/>
    <property type="molecule type" value="Genomic_DNA"/>
</dbReference>
<evidence type="ECO:0000313" key="2">
    <source>
        <dbReference type="EMBL" id="KAH7424575.1"/>
    </source>
</evidence>
<evidence type="ECO:0000313" key="3">
    <source>
        <dbReference type="Proteomes" id="UP000825935"/>
    </source>
</evidence>
<sequence>MQGPHLNASHSEVPLFQAPILDTASSYGQHQKYKHEINSSMSEGAGYPDAHRLSQALYYGQASAYAQRSPSPPPGSIQSPISYPNSYSFVQQHSNGSMLSQQKPKASTHSSWRPTEYGYSLPNGRTHSYGLHASVQENTAGAPYRQGKTLLPDFPCQQIPTAQLQLMSLGHSSITNLSHGDALKFSMDGLAHQRLPSAQRQSLPRVPRNVDILQKKLQQIMQAHQLQSFYDPQKYQAVLQKVSCIDFCDIAARMKIGIELAYDLAPLALYDIVFFCDDSGSMAFEENGDRLDDLRYILSKVSTKPILVNVETDNYFFLILSTNKAIDNVKELE</sequence>
<reference evidence="2" key="1">
    <citation type="submission" date="2021-08" db="EMBL/GenBank/DDBJ databases">
        <title>WGS assembly of Ceratopteris richardii.</title>
        <authorList>
            <person name="Marchant D.B."/>
            <person name="Chen G."/>
            <person name="Jenkins J."/>
            <person name="Shu S."/>
            <person name="Leebens-Mack J."/>
            <person name="Grimwood J."/>
            <person name="Schmutz J."/>
            <person name="Soltis P."/>
            <person name="Soltis D."/>
            <person name="Chen Z.-H."/>
        </authorList>
    </citation>
    <scope>NUCLEOTIDE SEQUENCE</scope>
    <source>
        <strain evidence="2">Whitten #5841</strain>
        <tissue evidence="2">Leaf</tissue>
    </source>
</reference>
<comment type="caution">
    <text evidence="2">The sequence shown here is derived from an EMBL/GenBank/DDBJ whole genome shotgun (WGS) entry which is preliminary data.</text>
</comment>
<name>A0A8T2TT14_CERRI</name>
<protein>
    <submittedName>
        <fullName evidence="2">Uncharacterized protein</fullName>
    </submittedName>
</protein>
<gene>
    <name evidence="2" type="ORF">KP509_11G014000</name>
</gene>
<dbReference type="AlphaFoldDB" id="A0A8T2TT14"/>